<accession>A0ABQ7V3P0</accession>
<keyword evidence="2" id="KW-1185">Reference proteome</keyword>
<gene>
    <name evidence="1" type="ORF">KY290_022164</name>
</gene>
<organism evidence="1 2">
    <name type="scientific">Solanum tuberosum</name>
    <name type="common">Potato</name>
    <dbReference type="NCBI Taxonomy" id="4113"/>
    <lineage>
        <taxon>Eukaryota</taxon>
        <taxon>Viridiplantae</taxon>
        <taxon>Streptophyta</taxon>
        <taxon>Embryophyta</taxon>
        <taxon>Tracheophyta</taxon>
        <taxon>Spermatophyta</taxon>
        <taxon>Magnoliopsida</taxon>
        <taxon>eudicotyledons</taxon>
        <taxon>Gunneridae</taxon>
        <taxon>Pentapetalae</taxon>
        <taxon>asterids</taxon>
        <taxon>lamiids</taxon>
        <taxon>Solanales</taxon>
        <taxon>Solanaceae</taxon>
        <taxon>Solanoideae</taxon>
        <taxon>Solaneae</taxon>
        <taxon>Solanum</taxon>
    </lineage>
</organism>
<comment type="caution">
    <text evidence="1">The sequence shown here is derived from an EMBL/GenBank/DDBJ whole genome shotgun (WGS) entry which is preliminary data.</text>
</comment>
<sequence length="109" mass="11855">MGGNGNKVGQLSIVPILYNFQWIEDESRSILARTSESRRSGHVERRETRAVAGLGLHFSGFSARWAAARRVGVKEEEEERVLGSRTDANCIDIVGGLIGNADGSLWAGK</sequence>
<evidence type="ECO:0000313" key="2">
    <source>
        <dbReference type="Proteomes" id="UP000826656"/>
    </source>
</evidence>
<dbReference type="Proteomes" id="UP000826656">
    <property type="component" value="Unassembled WGS sequence"/>
</dbReference>
<proteinExistence type="predicted"/>
<evidence type="ECO:0000313" key="1">
    <source>
        <dbReference type="EMBL" id="KAH0758671.1"/>
    </source>
</evidence>
<protein>
    <submittedName>
        <fullName evidence="1">Uncharacterized protein</fullName>
    </submittedName>
</protein>
<name>A0ABQ7V3P0_SOLTU</name>
<dbReference type="EMBL" id="JAIVGD010000015">
    <property type="protein sequence ID" value="KAH0758671.1"/>
    <property type="molecule type" value="Genomic_DNA"/>
</dbReference>
<reference evidence="1 2" key="1">
    <citation type="journal article" date="2021" name="bioRxiv">
        <title>Chromosome-scale and haplotype-resolved genome assembly of a tetraploid potato cultivar.</title>
        <authorList>
            <person name="Sun H."/>
            <person name="Jiao W.-B."/>
            <person name="Krause K."/>
            <person name="Campoy J.A."/>
            <person name="Goel M."/>
            <person name="Folz-Donahue K."/>
            <person name="Kukat C."/>
            <person name="Huettel B."/>
            <person name="Schneeberger K."/>
        </authorList>
    </citation>
    <scope>NUCLEOTIDE SEQUENCE [LARGE SCALE GENOMIC DNA]</scope>
    <source>
        <strain evidence="1">SolTubOtavaFocal</strain>
        <tissue evidence="1">Leaves</tissue>
    </source>
</reference>